<evidence type="ECO:0000313" key="1">
    <source>
        <dbReference type="EMBL" id="GER55380.1"/>
    </source>
</evidence>
<dbReference type="EMBL" id="BKCP01011737">
    <property type="protein sequence ID" value="GER55380.1"/>
    <property type="molecule type" value="Genomic_DNA"/>
</dbReference>
<protein>
    <submittedName>
        <fullName evidence="1">Ribosomal RNA small subunit methyltransferase A</fullName>
    </submittedName>
</protein>
<dbReference type="GO" id="GO:0008168">
    <property type="term" value="F:methyltransferase activity"/>
    <property type="evidence" value="ECO:0007669"/>
    <property type="project" value="UniProtKB-KW"/>
</dbReference>
<name>A0A5A7RDJ3_STRAF</name>
<dbReference type="AlphaFoldDB" id="A0A5A7RDJ3"/>
<comment type="caution">
    <text evidence="1">The sequence shown here is derived from an EMBL/GenBank/DDBJ whole genome shotgun (WGS) entry which is preliminary data.</text>
</comment>
<evidence type="ECO:0000313" key="2">
    <source>
        <dbReference type="Proteomes" id="UP000325081"/>
    </source>
</evidence>
<gene>
    <name evidence="1" type="ORF">STAS_33034</name>
</gene>
<accession>A0A5A7RDJ3</accession>
<keyword evidence="1" id="KW-0808">Transferase</keyword>
<organism evidence="1 2">
    <name type="scientific">Striga asiatica</name>
    <name type="common">Asiatic witchweed</name>
    <name type="synonym">Buchnera asiatica</name>
    <dbReference type="NCBI Taxonomy" id="4170"/>
    <lineage>
        <taxon>Eukaryota</taxon>
        <taxon>Viridiplantae</taxon>
        <taxon>Streptophyta</taxon>
        <taxon>Embryophyta</taxon>
        <taxon>Tracheophyta</taxon>
        <taxon>Spermatophyta</taxon>
        <taxon>Magnoliopsida</taxon>
        <taxon>eudicotyledons</taxon>
        <taxon>Gunneridae</taxon>
        <taxon>Pentapetalae</taxon>
        <taxon>asterids</taxon>
        <taxon>lamiids</taxon>
        <taxon>Lamiales</taxon>
        <taxon>Orobanchaceae</taxon>
        <taxon>Buchnereae</taxon>
        <taxon>Striga</taxon>
    </lineage>
</organism>
<keyword evidence="1" id="KW-0489">Methyltransferase</keyword>
<reference evidence="2" key="1">
    <citation type="journal article" date="2019" name="Curr. Biol.">
        <title>Genome Sequence of Striga asiatica Provides Insight into the Evolution of Plant Parasitism.</title>
        <authorList>
            <person name="Yoshida S."/>
            <person name="Kim S."/>
            <person name="Wafula E.K."/>
            <person name="Tanskanen J."/>
            <person name="Kim Y.M."/>
            <person name="Honaas L."/>
            <person name="Yang Z."/>
            <person name="Spallek T."/>
            <person name="Conn C.E."/>
            <person name="Ichihashi Y."/>
            <person name="Cheong K."/>
            <person name="Cui S."/>
            <person name="Der J.P."/>
            <person name="Gundlach H."/>
            <person name="Jiao Y."/>
            <person name="Hori C."/>
            <person name="Ishida J.K."/>
            <person name="Kasahara H."/>
            <person name="Kiba T."/>
            <person name="Kim M.S."/>
            <person name="Koo N."/>
            <person name="Laohavisit A."/>
            <person name="Lee Y.H."/>
            <person name="Lumba S."/>
            <person name="McCourt P."/>
            <person name="Mortimer J.C."/>
            <person name="Mutuku J.M."/>
            <person name="Nomura T."/>
            <person name="Sasaki-Sekimoto Y."/>
            <person name="Seto Y."/>
            <person name="Wang Y."/>
            <person name="Wakatake T."/>
            <person name="Sakakibara H."/>
            <person name="Demura T."/>
            <person name="Yamaguchi S."/>
            <person name="Yoneyama K."/>
            <person name="Manabe R.I."/>
            <person name="Nelson D.C."/>
            <person name="Schulman A.H."/>
            <person name="Timko M.P."/>
            <person name="dePamphilis C.W."/>
            <person name="Choi D."/>
            <person name="Shirasu K."/>
        </authorList>
    </citation>
    <scope>NUCLEOTIDE SEQUENCE [LARGE SCALE GENOMIC DNA]</scope>
    <source>
        <strain evidence="2">cv. UVA1</strain>
    </source>
</reference>
<dbReference type="GO" id="GO:0032259">
    <property type="term" value="P:methylation"/>
    <property type="evidence" value="ECO:0007669"/>
    <property type="project" value="UniProtKB-KW"/>
</dbReference>
<proteinExistence type="predicted"/>
<keyword evidence="2" id="KW-1185">Reference proteome</keyword>
<dbReference type="Proteomes" id="UP000325081">
    <property type="component" value="Unassembled WGS sequence"/>
</dbReference>
<sequence length="120" mass="13688">MFLHLQDLRSVYQNMLKPVSLPNFIPVSSPFSSLSNFLPQISLSSPISFPFLSQFSRDNCHGAGSFTYYNSNRLCLYLPWRRTRLAPQAQPSFPLRAACEDRGLELDVESRASEVHQEYG</sequence>